<dbReference type="PROSITE" id="PS51257">
    <property type="entry name" value="PROKAR_LIPOPROTEIN"/>
    <property type="match status" value="1"/>
</dbReference>
<organism evidence="7 8">
    <name type="scientific">Koribacter versatilis (strain Ellin345)</name>
    <dbReference type="NCBI Taxonomy" id="204669"/>
    <lineage>
        <taxon>Bacteria</taxon>
        <taxon>Pseudomonadati</taxon>
        <taxon>Acidobacteriota</taxon>
        <taxon>Terriglobia</taxon>
        <taxon>Terriglobales</taxon>
        <taxon>Candidatus Korobacteraceae</taxon>
        <taxon>Candidatus Korobacter</taxon>
    </lineage>
</organism>
<feature type="domain" description="PDZ" evidence="6">
    <location>
        <begin position="89"/>
        <end position="157"/>
    </location>
</feature>
<dbReference type="SMART" id="SM00245">
    <property type="entry name" value="TSPc"/>
    <property type="match status" value="1"/>
</dbReference>
<dbReference type="CDD" id="cd06782">
    <property type="entry name" value="cpPDZ_CPP-like"/>
    <property type="match status" value="1"/>
</dbReference>
<dbReference type="EnsemblBacteria" id="ABF41677">
    <property type="protein sequence ID" value="ABF41677"/>
    <property type="gene ID" value="Acid345_2676"/>
</dbReference>
<dbReference type="KEGG" id="aba:Acid345_2676"/>
<evidence type="ECO:0000313" key="7">
    <source>
        <dbReference type="EMBL" id="ABF41677.1"/>
    </source>
</evidence>
<dbReference type="PANTHER" id="PTHR32060:SF30">
    <property type="entry name" value="CARBOXY-TERMINAL PROCESSING PROTEASE CTPA"/>
    <property type="match status" value="1"/>
</dbReference>
<evidence type="ECO:0000259" key="6">
    <source>
        <dbReference type="PROSITE" id="PS50106"/>
    </source>
</evidence>
<dbReference type="Gene3D" id="3.90.226.10">
    <property type="entry name" value="2-enoyl-CoA Hydratase, Chain A, domain 1"/>
    <property type="match status" value="1"/>
</dbReference>
<dbReference type="EC" id="3.4.21.102" evidence="7"/>
<name>Q1IN73_KORVE</name>
<keyword evidence="4 5" id="KW-0720">Serine protease</keyword>
<evidence type="ECO:0000256" key="5">
    <source>
        <dbReference type="RuleBase" id="RU004404"/>
    </source>
</evidence>
<keyword evidence="8" id="KW-1185">Reference proteome</keyword>
<dbReference type="InterPro" id="IPR001478">
    <property type="entry name" value="PDZ"/>
</dbReference>
<protein>
    <submittedName>
        <fullName evidence="7">Carboxyl-terminal protease</fullName>
        <ecNumber evidence="7">3.4.21.102</ecNumber>
    </submittedName>
</protein>
<keyword evidence="2 5" id="KW-0645">Protease</keyword>
<comment type="similarity">
    <text evidence="1 5">Belongs to the peptidase S41A family.</text>
</comment>
<dbReference type="InterPro" id="IPR004447">
    <property type="entry name" value="Peptidase_S41A"/>
</dbReference>
<dbReference type="SMART" id="SM00228">
    <property type="entry name" value="PDZ"/>
    <property type="match status" value="1"/>
</dbReference>
<dbReference type="GO" id="GO:0004252">
    <property type="term" value="F:serine-type endopeptidase activity"/>
    <property type="evidence" value="ECO:0007669"/>
    <property type="project" value="UniProtKB-EC"/>
</dbReference>
<dbReference type="SUPFAM" id="SSF52096">
    <property type="entry name" value="ClpP/crotonase"/>
    <property type="match status" value="1"/>
</dbReference>
<dbReference type="FunFam" id="2.30.42.10:FF:000063">
    <property type="entry name" value="Peptidase, S41 family"/>
    <property type="match status" value="1"/>
</dbReference>
<gene>
    <name evidence="7" type="ordered locus">Acid345_2676</name>
</gene>
<dbReference type="PROSITE" id="PS50106">
    <property type="entry name" value="PDZ"/>
    <property type="match status" value="1"/>
</dbReference>
<dbReference type="EMBL" id="CP000360">
    <property type="protein sequence ID" value="ABF41677.1"/>
    <property type="molecule type" value="Genomic_DNA"/>
</dbReference>
<dbReference type="RefSeq" id="WP_011523478.1">
    <property type="nucleotide sequence ID" value="NC_008009.1"/>
</dbReference>
<evidence type="ECO:0000256" key="4">
    <source>
        <dbReference type="ARBA" id="ARBA00022825"/>
    </source>
</evidence>
<dbReference type="Pfam" id="PF03572">
    <property type="entry name" value="Peptidase_S41"/>
    <property type="match status" value="1"/>
</dbReference>
<dbReference type="AlphaFoldDB" id="Q1IN73"/>
<dbReference type="NCBIfam" id="TIGR00225">
    <property type="entry name" value="prc"/>
    <property type="match status" value="1"/>
</dbReference>
<dbReference type="Gene3D" id="3.30.750.44">
    <property type="match status" value="1"/>
</dbReference>
<accession>Q1IN73</accession>
<dbReference type="STRING" id="204669.Acid345_2676"/>
<sequence>MRSSRRTIFLVVLILLACGCLGMLFGQKITGASDNEIRDDLRTFSSVYDVVEQNYAEPVSADKAIYNGAIPGMLRVLDPHSNFFDPKQYALLREEQRGKYYGVGMQVGPRNNKVIVIAPFAGAPAYRAGIRPGDVIIAVDGKPTDNMSTSDVADLLKGPKGTTVRIAVIREGSEKPLEFSVIRDEIPRYSVDVHFMIRPGIGYMHVSGFQETTEHEVQEALDQMGDLKGLILDLRQNPGGLLSEGVGVADKFLKKGQVIVSHHGRSSPEKIYRAPHGNNGRDYPLVVLVNRGTASAAEIVSGAIQDHDRGLIAGETTFGKGLVQTVYPLSENTGLALTTAHYYTPSGRLIQREYAGVSLYDYYYNPADNDNNANKEVKLTDSGRTVYGGGGITPDVKIAPQKGNPFQDRLLIKYAFFNFSKHYMALHHTVDKGFNVDDAVMQEFRKFLDEQKIAFNEAELKDNDEWIRGNIKAELFVNQFGAQEGLRVHAETDPMVLKGLDLLPQAKQLADNARKTIAEKSAGTATASGAKVAANQNQ</sequence>
<dbReference type="InterPro" id="IPR041489">
    <property type="entry name" value="PDZ_6"/>
</dbReference>
<dbReference type="Proteomes" id="UP000002432">
    <property type="component" value="Chromosome"/>
</dbReference>
<evidence type="ECO:0000256" key="1">
    <source>
        <dbReference type="ARBA" id="ARBA00009179"/>
    </source>
</evidence>
<dbReference type="GO" id="GO:0007165">
    <property type="term" value="P:signal transduction"/>
    <property type="evidence" value="ECO:0007669"/>
    <property type="project" value="TreeGrafter"/>
</dbReference>
<dbReference type="Pfam" id="PF17820">
    <property type="entry name" value="PDZ_6"/>
    <property type="match status" value="1"/>
</dbReference>
<dbReference type="GO" id="GO:0030288">
    <property type="term" value="C:outer membrane-bounded periplasmic space"/>
    <property type="evidence" value="ECO:0007669"/>
    <property type="project" value="TreeGrafter"/>
</dbReference>
<dbReference type="InterPro" id="IPR005151">
    <property type="entry name" value="Tail-specific_protease"/>
</dbReference>
<evidence type="ECO:0000313" key="8">
    <source>
        <dbReference type="Proteomes" id="UP000002432"/>
    </source>
</evidence>
<dbReference type="InterPro" id="IPR036034">
    <property type="entry name" value="PDZ_sf"/>
</dbReference>
<evidence type="ECO:0000256" key="3">
    <source>
        <dbReference type="ARBA" id="ARBA00022801"/>
    </source>
</evidence>
<dbReference type="Pfam" id="PF22694">
    <property type="entry name" value="CtpB_N-like"/>
    <property type="match status" value="1"/>
</dbReference>
<dbReference type="OrthoDB" id="9812068at2"/>
<dbReference type="GO" id="GO:0006508">
    <property type="term" value="P:proteolysis"/>
    <property type="evidence" value="ECO:0007669"/>
    <property type="project" value="UniProtKB-KW"/>
</dbReference>
<dbReference type="HOGENOM" id="CLU_017295_2_1_0"/>
<dbReference type="PANTHER" id="PTHR32060">
    <property type="entry name" value="TAIL-SPECIFIC PROTEASE"/>
    <property type="match status" value="1"/>
</dbReference>
<dbReference type="CDD" id="cd07560">
    <property type="entry name" value="Peptidase_S41_CPP"/>
    <property type="match status" value="1"/>
</dbReference>
<dbReference type="InterPro" id="IPR055210">
    <property type="entry name" value="CtpA/B_N"/>
</dbReference>
<dbReference type="InterPro" id="IPR029045">
    <property type="entry name" value="ClpP/crotonase-like_dom_sf"/>
</dbReference>
<reference evidence="7 8" key="1">
    <citation type="journal article" date="2009" name="Appl. Environ. Microbiol.">
        <title>Three genomes from the phylum Acidobacteria provide insight into the lifestyles of these microorganisms in soils.</title>
        <authorList>
            <person name="Ward N.L."/>
            <person name="Challacombe J.F."/>
            <person name="Janssen P.H."/>
            <person name="Henrissat B."/>
            <person name="Coutinho P.M."/>
            <person name="Wu M."/>
            <person name="Xie G."/>
            <person name="Haft D.H."/>
            <person name="Sait M."/>
            <person name="Badger J."/>
            <person name="Barabote R.D."/>
            <person name="Bradley B."/>
            <person name="Brettin T.S."/>
            <person name="Brinkac L.M."/>
            <person name="Bruce D."/>
            <person name="Creasy T."/>
            <person name="Daugherty S.C."/>
            <person name="Davidsen T.M."/>
            <person name="DeBoy R.T."/>
            <person name="Detter J.C."/>
            <person name="Dodson R.J."/>
            <person name="Durkin A.S."/>
            <person name="Ganapathy A."/>
            <person name="Gwinn-Giglio M."/>
            <person name="Han C.S."/>
            <person name="Khouri H."/>
            <person name="Kiss H."/>
            <person name="Kothari S.P."/>
            <person name="Madupu R."/>
            <person name="Nelson K.E."/>
            <person name="Nelson W.C."/>
            <person name="Paulsen I."/>
            <person name="Penn K."/>
            <person name="Ren Q."/>
            <person name="Rosovitz M.J."/>
            <person name="Selengut J.D."/>
            <person name="Shrivastava S."/>
            <person name="Sullivan S.A."/>
            <person name="Tapia R."/>
            <person name="Thompson L.S."/>
            <person name="Watkins K.L."/>
            <person name="Yang Q."/>
            <person name="Yu C."/>
            <person name="Zafar N."/>
            <person name="Zhou L."/>
            <person name="Kuske C.R."/>
        </authorList>
    </citation>
    <scope>NUCLEOTIDE SEQUENCE [LARGE SCALE GENOMIC DNA]</scope>
    <source>
        <strain evidence="7 8">Ellin345</strain>
    </source>
</reference>
<dbReference type="SUPFAM" id="SSF50156">
    <property type="entry name" value="PDZ domain-like"/>
    <property type="match status" value="1"/>
</dbReference>
<dbReference type="eggNOG" id="COG0793">
    <property type="taxonomic scope" value="Bacteria"/>
</dbReference>
<dbReference type="Gene3D" id="2.30.42.10">
    <property type="match status" value="1"/>
</dbReference>
<proteinExistence type="inferred from homology"/>
<keyword evidence="3 5" id="KW-0378">Hydrolase</keyword>
<evidence type="ECO:0000256" key="2">
    <source>
        <dbReference type="ARBA" id="ARBA00022670"/>
    </source>
</evidence>